<feature type="transmembrane region" description="Helical" evidence="1">
    <location>
        <begin position="232"/>
        <end position="255"/>
    </location>
</feature>
<name>A0A6J7DFD0_9ZZZZ</name>
<feature type="transmembrane region" description="Helical" evidence="1">
    <location>
        <begin position="174"/>
        <end position="194"/>
    </location>
</feature>
<dbReference type="InterPro" id="IPR000620">
    <property type="entry name" value="EamA_dom"/>
</dbReference>
<dbReference type="InterPro" id="IPR037185">
    <property type="entry name" value="EmrE-like"/>
</dbReference>
<evidence type="ECO:0000259" key="2">
    <source>
        <dbReference type="Pfam" id="PF00892"/>
    </source>
</evidence>
<dbReference type="PANTHER" id="PTHR22911:SF137">
    <property type="entry name" value="SOLUTE CARRIER FAMILY 35 MEMBER G2-RELATED"/>
    <property type="match status" value="1"/>
</dbReference>
<feature type="transmembrane region" description="Helical" evidence="1">
    <location>
        <begin position="64"/>
        <end position="86"/>
    </location>
</feature>
<dbReference type="Gene3D" id="1.10.3730.20">
    <property type="match status" value="1"/>
</dbReference>
<keyword evidence="1" id="KW-0812">Transmembrane</keyword>
<accession>A0A6J7DFD0</accession>
<keyword evidence="1" id="KW-1133">Transmembrane helix</keyword>
<organism evidence="3">
    <name type="scientific">freshwater metagenome</name>
    <dbReference type="NCBI Taxonomy" id="449393"/>
    <lineage>
        <taxon>unclassified sequences</taxon>
        <taxon>metagenomes</taxon>
        <taxon>ecological metagenomes</taxon>
    </lineage>
</organism>
<dbReference type="GO" id="GO:0016020">
    <property type="term" value="C:membrane"/>
    <property type="evidence" value="ECO:0007669"/>
    <property type="project" value="InterPro"/>
</dbReference>
<sequence>MASLLALLSSALWGSADYQAGNLSKKFPAIAVLGTTQAIGLITGLFLVAVNGEWNARAFGTGGYFWPGLFAGLFGYAGLMCLYAGLSTGRMGVVSPISALSALLPFAYAVFIKDNKLSTLVLIGAFLAIAGGFFTSGPEVSQGLPIKPLLLALGAALGFGSALIAMAIGSEGSALATMTMMRATTFIPSLVLLTKYRNIAGLGKKELPSLLFIGIADFLANLLLGVATTKGILALAMVLGALYPVATVLLAFHFLKERLHKVQYFGIACAVAGVAIISTF</sequence>
<reference evidence="3" key="1">
    <citation type="submission" date="2020-05" db="EMBL/GenBank/DDBJ databases">
        <authorList>
            <person name="Chiriac C."/>
            <person name="Salcher M."/>
            <person name="Ghai R."/>
            <person name="Kavagutti S V."/>
        </authorList>
    </citation>
    <scope>NUCLEOTIDE SEQUENCE</scope>
</reference>
<dbReference type="SUPFAM" id="SSF103481">
    <property type="entry name" value="Multidrug resistance efflux transporter EmrE"/>
    <property type="match status" value="2"/>
</dbReference>
<gene>
    <name evidence="3" type="ORF">UFOPK3461_00112</name>
</gene>
<dbReference type="EMBL" id="CAFBLW010000003">
    <property type="protein sequence ID" value="CAB4867129.1"/>
    <property type="molecule type" value="Genomic_DNA"/>
</dbReference>
<feature type="transmembrane region" description="Helical" evidence="1">
    <location>
        <begin position="93"/>
        <end position="111"/>
    </location>
</feature>
<feature type="transmembrane region" description="Helical" evidence="1">
    <location>
        <begin position="206"/>
        <end position="226"/>
    </location>
</feature>
<protein>
    <submittedName>
        <fullName evidence="3">Unannotated protein</fullName>
    </submittedName>
</protein>
<feature type="transmembrane region" description="Helical" evidence="1">
    <location>
        <begin position="117"/>
        <end position="137"/>
    </location>
</feature>
<keyword evidence="1" id="KW-0472">Membrane</keyword>
<evidence type="ECO:0000313" key="3">
    <source>
        <dbReference type="EMBL" id="CAB4867129.1"/>
    </source>
</evidence>
<dbReference type="AlphaFoldDB" id="A0A6J7DFD0"/>
<dbReference type="PANTHER" id="PTHR22911">
    <property type="entry name" value="ACYL-MALONYL CONDENSING ENZYME-RELATED"/>
    <property type="match status" value="1"/>
</dbReference>
<feature type="transmembrane region" description="Helical" evidence="1">
    <location>
        <begin position="262"/>
        <end position="279"/>
    </location>
</feature>
<dbReference type="Pfam" id="PF00892">
    <property type="entry name" value="EamA"/>
    <property type="match status" value="2"/>
</dbReference>
<feature type="transmembrane region" description="Helical" evidence="1">
    <location>
        <begin position="149"/>
        <end position="168"/>
    </location>
</feature>
<feature type="domain" description="EamA" evidence="2">
    <location>
        <begin position="3"/>
        <end position="136"/>
    </location>
</feature>
<proteinExistence type="predicted"/>
<evidence type="ECO:0000256" key="1">
    <source>
        <dbReference type="SAM" id="Phobius"/>
    </source>
</evidence>
<feature type="domain" description="EamA" evidence="2">
    <location>
        <begin position="148"/>
        <end position="279"/>
    </location>
</feature>